<reference evidence="17" key="1">
    <citation type="submission" date="2017-02" db="EMBL/GenBank/DDBJ databases">
        <title>Delineation of Paenibacillus larvae strains originating from foulbrood outbreaks.</title>
        <authorList>
            <person name="Beims H."/>
            <person name="Bunk B."/>
            <person name="Sproeer C."/>
            <person name="Mohr K.I."/>
            <person name="Pradella S."/>
            <person name="Guenther G."/>
            <person name="Rohde M."/>
            <person name="von der Ohe W."/>
            <person name="Steinert M."/>
        </authorList>
    </citation>
    <scope>NUCLEOTIDE SEQUENCE [LARGE SCALE GENOMIC DNA]</scope>
    <source>
        <strain evidence="17">Eric_III</strain>
    </source>
</reference>
<dbReference type="Pfam" id="PF02518">
    <property type="entry name" value="HATPase_c"/>
    <property type="match status" value="1"/>
</dbReference>
<dbReference type="Proteomes" id="UP000239833">
    <property type="component" value="Chromosome"/>
</dbReference>
<feature type="transmembrane region" description="Helical" evidence="14">
    <location>
        <begin position="151"/>
        <end position="173"/>
    </location>
</feature>
<dbReference type="InterPro" id="IPR003594">
    <property type="entry name" value="HATPase_dom"/>
</dbReference>
<evidence type="ECO:0000256" key="2">
    <source>
        <dbReference type="ARBA" id="ARBA00004651"/>
    </source>
</evidence>
<feature type="transmembrane region" description="Helical" evidence="14">
    <location>
        <begin position="179"/>
        <end position="205"/>
    </location>
</feature>
<dbReference type="SMART" id="SM00065">
    <property type="entry name" value="GAF"/>
    <property type="match status" value="1"/>
</dbReference>
<evidence type="ECO:0000256" key="3">
    <source>
        <dbReference type="ARBA" id="ARBA00012438"/>
    </source>
</evidence>
<evidence type="ECO:0000256" key="7">
    <source>
        <dbReference type="ARBA" id="ARBA00022692"/>
    </source>
</evidence>
<evidence type="ECO:0000256" key="10">
    <source>
        <dbReference type="ARBA" id="ARBA00022840"/>
    </source>
</evidence>
<evidence type="ECO:0000256" key="11">
    <source>
        <dbReference type="ARBA" id="ARBA00022989"/>
    </source>
</evidence>
<dbReference type="SMART" id="SM00387">
    <property type="entry name" value="HATPase_c"/>
    <property type="match status" value="1"/>
</dbReference>
<dbReference type="GO" id="GO:0005524">
    <property type="term" value="F:ATP binding"/>
    <property type="evidence" value="ECO:0007669"/>
    <property type="project" value="UniProtKB-KW"/>
</dbReference>
<keyword evidence="9" id="KW-0418">Kinase</keyword>
<feature type="domain" description="Histidine kinase" evidence="15">
    <location>
        <begin position="476"/>
        <end position="580"/>
    </location>
</feature>
<dbReference type="Pfam" id="PF01590">
    <property type="entry name" value="GAF"/>
    <property type="match status" value="1"/>
</dbReference>
<proteinExistence type="predicted"/>
<accession>A0A2L1UJT5</accession>
<keyword evidence="11 14" id="KW-1133">Transmembrane helix</keyword>
<dbReference type="InterPro" id="IPR011620">
    <property type="entry name" value="Sig_transdc_His_kinase_LytS_TM"/>
</dbReference>
<evidence type="ECO:0000256" key="8">
    <source>
        <dbReference type="ARBA" id="ARBA00022741"/>
    </source>
</evidence>
<keyword evidence="5" id="KW-0597">Phosphoprotein</keyword>
<sequence length="588" mass="64729">MAHLLIMMLERVGVMVILGFLLAHMKLFRKLLQDSGGVKEKLALIAVFSLFSIISNYTGIEIKGSTIINQDWQMKLDPSSSIANTRIMGVEIGGLLGGPVVGFGVGVLAGAHRYLLGGSTAFSCALSSILAGLLTGVIGRRYRRRHAAISPRFAAIIGIAMESSQMLIILLFAKPFADAWLLVSTIAVPMIIVNGLGSFIFLSIIQSILRQEEQARALQTHKVLLIADETLPYFRQGLNEESCRHVAGIIYKATGSDAVSLTDTHKILAHVGAASDHHIPSRSLITGLSKTVLRTGEIKKAKSRGEIACSHENCPLEAAIVLPLKTHGQTIGTLKMYFKEVNRLSRVEEELAEGLANIFSTQLELGEAELQSKLLQDAEIKALQAQVNPHFLFNAINTISALCRTDVEKARKLLFQLSIYFRSNLQGARQLLIPLEKEISHVHAYLSLEQARFPGKYTVNTFMEDGLEDVLVPPFVLQVLVENSLRHAFPRKQPECKVDIRIFKNQGKLQVSVRDNGKGISADHLVFLGYELVQSEKGTGTALYNINQRLRGLFGSQTRLHIESREGEGTKITFALPIQRESEEHTSA</sequence>
<dbReference type="Gene3D" id="3.30.565.10">
    <property type="entry name" value="Histidine kinase-like ATPase, C-terminal domain"/>
    <property type="match status" value="1"/>
</dbReference>
<dbReference type="InterPro" id="IPR003018">
    <property type="entry name" value="GAF"/>
</dbReference>
<dbReference type="SUPFAM" id="SSF55874">
    <property type="entry name" value="ATPase domain of HSP90 chaperone/DNA topoisomerase II/histidine kinase"/>
    <property type="match status" value="1"/>
</dbReference>
<dbReference type="InterPro" id="IPR005467">
    <property type="entry name" value="His_kinase_dom"/>
</dbReference>
<dbReference type="InterPro" id="IPR029016">
    <property type="entry name" value="GAF-like_dom_sf"/>
</dbReference>
<dbReference type="EMBL" id="CP019655">
    <property type="protein sequence ID" value="AVF28700.1"/>
    <property type="molecule type" value="Genomic_DNA"/>
</dbReference>
<keyword evidence="4" id="KW-1003">Cell membrane</keyword>
<protein>
    <recommendedName>
        <fullName evidence="3">histidine kinase</fullName>
        <ecNumber evidence="3">2.7.13.3</ecNumber>
    </recommendedName>
</protein>
<evidence type="ECO:0000313" key="16">
    <source>
        <dbReference type="EMBL" id="AVF28700.1"/>
    </source>
</evidence>
<dbReference type="Gene3D" id="1.10.1760.20">
    <property type="match status" value="1"/>
</dbReference>
<name>A0A2L1UJT5_9BACL</name>
<evidence type="ECO:0000256" key="5">
    <source>
        <dbReference type="ARBA" id="ARBA00022553"/>
    </source>
</evidence>
<dbReference type="InterPro" id="IPR004358">
    <property type="entry name" value="Sig_transdc_His_kin-like_C"/>
</dbReference>
<keyword evidence="13 14" id="KW-0472">Membrane</keyword>
<gene>
    <name evidence="16" type="primary">lytS</name>
    <name evidence="16" type="ORF">ERICIII_04691</name>
</gene>
<evidence type="ECO:0000256" key="9">
    <source>
        <dbReference type="ARBA" id="ARBA00022777"/>
    </source>
</evidence>
<dbReference type="AlphaFoldDB" id="A0A2L1UJT5"/>
<feature type="transmembrane region" description="Helical" evidence="14">
    <location>
        <begin position="92"/>
        <end position="114"/>
    </location>
</feature>
<evidence type="ECO:0000313" key="17">
    <source>
        <dbReference type="Proteomes" id="UP000239833"/>
    </source>
</evidence>
<dbReference type="PANTHER" id="PTHR34220:SF7">
    <property type="entry name" value="SENSOR HISTIDINE KINASE YPDA"/>
    <property type="match status" value="1"/>
</dbReference>
<evidence type="ECO:0000256" key="13">
    <source>
        <dbReference type="ARBA" id="ARBA00023136"/>
    </source>
</evidence>
<feature type="transmembrane region" description="Helical" evidence="14">
    <location>
        <begin position="12"/>
        <end position="29"/>
    </location>
</feature>
<dbReference type="PROSITE" id="PS50109">
    <property type="entry name" value="HIS_KIN"/>
    <property type="match status" value="1"/>
</dbReference>
<evidence type="ECO:0000256" key="1">
    <source>
        <dbReference type="ARBA" id="ARBA00000085"/>
    </source>
</evidence>
<evidence type="ECO:0000256" key="12">
    <source>
        <dbReference type="ARBA" id="ARBA00023012"/>
    </source>
</evidence>
<dbReference type="GeneID" id="64220978"/>
<feature type="transmembrane region" description="Helical" evidence="14">
    <location>
        <begin position="41"/>
        <end position="60"/>
    </location>
</feature>
<evidence type="ECO:0000259" key="15">
    <source>
        <dbReference type="PROSITE" id="PS50109"/>
    </source>
</evidence>
<dbReference type="GO" id="GO:0071555">
    <property type="term" value="P:cell wall organization"/>
    <property type="evidence" value="ECO:0007669"/>
    <property type="project" value="InterPro"/>
</dbReference>
<dbReference type="GO" id="GO:0005886">
    <property type="term" value="C:plasma membrane"/>
    <property type="evidence" value="ECO:0007669"/>
    <property type="project" value="UniProtKB-SubCell"/>
</dbReference>
<dbReference type="SUPFAM" id="SSF55781">
    <property type="entry name" value="GAF domain-like"/>
    <property type="match status" value="1"/>
</dbReference>
<dbReference type="Gene3D" id="3.30.450.40">
    <property type="match status" value="1"/>
</dbReference>
<dbReference type="RefSeq" id="WP_077996346.1">
    <property type="nucleotide sequence ID" value="NZ_CP019655.1"/>
</dbReference>
<dbReference type="STRING" id="147375.BXP28_17415"/>
<dbReference type="InterPro" id="IPR050640">
    <property type="entry name" value="Bact_2-comp_sensor_kinase"/>
</dbReference>
<dbReference type="InterPro" id="IPR036890">
    <property type="entry name" value="HATPase_C_sf"/>
</dbReference>
<dbReference type="InterPro" id="IPR010559">
    <property type="entry name" value="Sig_transdc_His_kin_internal"/>
</dbReference>
<keyword evidence="6 16" id="KW-0808">Transferase</keyword>
<comment type="catalytic activity">
    <reaction evidence="1">
        <text>ATP + protein L-histidine = ADP + protein N-phospho-L-histidine.</text>
        <dbReference type="EC" id="2.7.13.3"/>
    </reaction>
</comment>
<dbReference type="Pfam" id="PF06580">
    <property type="entry name" value="His_kinase"/>
    <property type="match status" value="1"/>
</dbReference>
<comment type="subcellular location">
    <subcellularLocation>
        <location evidence="2">Cell membrane</location>
        <topology evidence="2">Multi-pass membrane protein</topology>
    </subcellularLocation>
</comment>
<dbReference type="GO" id="GO:0000155">
    <property type="term" value="F:phosphorelay sensor kinase activity"/>
    <property type="evidence" value="ECO:0007669"/>
    <property type="project" value="InterPro"/>
</dbReference>
<keyword evidence="7 14" id="KW-0812">Transmembrane</keyword>
<keyword evidence="8" id="KW-0547">Nucleotide-binding</keyword>
<dbReference type="PANTHER" id="PTHR34220">
    <property type="entry name" value="SENSOR HISTIDINE KINASE YPDA"/>
    <property type="match status" value="1"/>
</dbReference>
<evidence type="ECO:0000256" key="14">
    <source>
        <dbReference type="SAM" id="Phobius"/>
    </source>
</evidence>
<dbReference type="Pfam" id="PF07694">
    <property type="entry name" value="5TM-5TMR_LYT"/>
    <property type="match status" value="1"/>
</dbReference>
<feature type="transmembrane region" description="Helical" evidence="14">
    <location>
        <begin position="120"/>
        <end position="139"/>
    </location>
</feature>
<organism evidence="16 17">
    <name type="scientific">Paenibacillus larvae subsp. larvae</name>
    <dbReference type="NCBI Taxonomy" id="147375"/>
    <lineage>
        <taxon>Bacteria</taxon>
        <taxon>Bacillati</taxon>
        <taxon>Bacillota</taxon>
        <taxon>Bacilli</taxon>
        <taxon>Bacillales</taxon>
        <taxon>Paenibacillaceae</taxon>
        <taxon>Paenibacillus</taxon>
    </lineage>
</organism>
<evidence type="ECO:0000256" key="4">
    <source>
        <dbReference type="ARBA" id="ARBA00022475"/>
    </source>
</evidence>
<dbReference type="EC" id="2.7.13.3" evidence="3"/>
<evidence type="ECO:0000256" key="6">
    <source>
        <dbReference type="ARBA" id="ARBA00022679"/>
    </source>
</evidence>
<keyword evidence="10" id="KW-0067">ATP-binding</keyword>
<keyword evidence="12" id="KW-0902">Two-component regulatory system</keyword>
<dbReference type="PRINTS" id="PR00344">
    <property type="entry name" value="BCTRLSENSOR"/>
</dbReference>